<evidence type="ECO:0000313" key="1">
    <source>
        <dbReference type="EMBL" id="MPN46546.1"/>
    </source>
</evidence>
<sequence length="109" mass="11627">MRRNGRRARELRVGMHAAHRIGHTVGSGARRHVVWMQRATRAAAAGHGEVLLAVLDAPLLIGARHGMLEARGIRGVAGDGNIHALMPHDGNAFVDVVRAIAANLRLVAV</sequence>
<dbReference type="EMBL" id="VSSQ01107300">
    <property type="protein sequence ID" value="MPN46546.1"/>
    <property type="molecule type" value="Genomic_DNA"/>
</dbReference>
<proteinExistence type="predicted"/>
<gene>
    <name evidence="1" type="ORF">SDC9_194135</name>
</gene>
<reference evidence="1" key="1">
    <citation type="submission" date="2019-08" db="EMBL/GenBank/DDBJ databases">
        <authorList>
            <person name="Kucharzyk K."/>
            <person name="Murdoch R.W."/>
            <person name="Higgins S."/>
            <person name="Loffler F."/>
        </authorList>
    </citation>
    <scope>NUCLEOTIDE SEQUENCE</scope>
</reference>
<organism evidence="1">
    <name type="scientific">bioreactor metagenome</name>
    <dbReference type="NCBI Taxonomy" id="1076179"/>
    <lineage>
        <taxon>unclassified sequences</taxon>
        <taxon>metagenomes</taxon>
        <taxon>ecological metagenomes</taxon>
    </lineage>
</organism>
<accession>A0A645I6M3</accession>
<comment type="caution">
    <text evidence="1">The sequence shown here is derived from an EMBL/GenBank/DDBJ whole genome shotgun (WGS) entry which is preliminary data.</text>
</comment>
<name>A0A645I6M3_9ZZZZ</name>
<dbReference type="AlphaFoldDB" id="A0A645I6M3"/>
<protein>
    <submittedName>
        <fullName evidence="1">Uncharacterized protein</fullName>
    </submittedName>
</protein>